<sequence>MGDTAEMVWLDALEAEESGDRAEALEAANRVVEIDPEHSDGWMGVARWSLPPDSRGRQQMPDLGQAAKSMAALHKVVELEPEPFDPWKLGGVLLVDHLGMLEQGLAWWQQRREFAPYEVAPLIEQIGILVRMGLYDECATLLEQLYSEGMETSSSEQLAQMEAVNRMVSRAAKMEEDEIFRPQNPKHPRWGIIENMKKRKPITPTFFLITFVAPIVFLLGTMAMTMIGGSTWGFLLVFVFILACFMVITRLASGLLHKLNRHALDLDRAIDYETTAGRVCIPEAIRYSKLYNAMVSNRMPALAERLELIVESGDKLQIRWKPELPKFTLMESVSEDSDEPGEWWSDSELESLED</sequence>
<keyword evidence="2" id="KW-0472">Membrane</keyword>
<evidence type="ECO:0000256" key="2">
    <source>
        <dbReference type="SAM" id="Phobius"/>
    </source>
</evidence>
<protein>
    <recommendedName>
        <fullName evidence="4">Tetratricopeptide repeat domain-containing protein</fullName>
    </recommendedName>
</protein>
<dbReference type="Gene3D" id="1.25.40.10">
    <property type="entry name" value="Tetratricopeptide repeat domain"/>
    <property type="match status" value="1"/>
</dbReference>
<organism evidence="3">
    <name type="scientific">uncultured marine group II/III euryarchaeote AD1000_12_F09</name>
    <dbReference type="NCBI Taxonomy" id="1457727"/>
    <lineage>
        <taxon>Archaea</taxon>
        <taxon>Methanobacteriati</taxon>
        <taxon>Methanobacteriota</taxon>
        <taxon>environmental samples</taxon>
    </lineage>
</organism>
<dbReference type="EMBL" id="KF900343">
    <property type="protein sequence ID" value="AIE91571.1"/>
    <property type="molecule type" value="Genomic_DNA"/>
</dbReference>
<dbReference type="SUPFAM" id="SSF48452">
    <property type="entry name" value="TPR-like"/>
    <property type="match status" value="1"/>
</dbReference>
<feature type="transmembrane region" description="Helical" evidence="2">
    <location>
        <begin position="233"/>
        <end position="252"/>
    </location>
</feature>
<dbReference type="AlphaFoldDB" id="A0A075FPZ3"/>
<evidence type="ECO:0008006" key="4">
    <source>
        <dbReference type="Google" id="ProtNLM"/>
    </source>
</evidence>
<feature type="region of interest" description="Disordered" evidence="1">
    <location>
        <begin position="331"/>
        <end position="354"/>
    </location>
</feature>
<keyword evidence="2" id="KW-0812">Transmembrane</keyword>
<name>A0A075FPZ3_9EURY</name>
<keyword evidence="2" id="KW-1133">Transmembrane helix</keyword>
<accession>A0A075FPZ3</accession>
<dbReference type="InterPro" id="IPR011990">
    <property type="entry name" value="TPR-like_helical_dom_sf"/>
</dbReference>
<evidence type="ECO:0000256" key="1">
    <source>
        <dbReference type="SAM" id="MobiDB-lite"/>
    </source>
</evidence>
<feature type="transmembrane region" description="Helical" evidence="2">
    <location>
        <begin position="206"/>
        <end position="227"/>
    </location>
</feature>
<proteinExistence type="predicted"/>
<evidence type="ECO:0000313" key="3">
    <source>
        <dbReference type="EMBL" id="AIE91571.1"/>
    </source>
</evidence>
<feature type="compositionally biased region" description="Acidic residues" evidence="1">
    <location>
        <begin position="333"/>
        <end position="354"/>
    </location>
</feature>
<reference evidence="3" key="1">
    <citation type="journal article" date="2014" name="Genome Biol. Evol.">
        <title>Pangenome evidence for extensive interdomain horizontal transfer affecting lineage core and shell genes in uncultured planktonic thaumarchaeota and euryarchaeota.</title>
        <authorList>
            <person name="Deschamps P."/>
            <person name="Zivanovic Y."/>
            <person name="Moreira D."/>
            <person name="Rodriguez-Valera F."/>
            <person name="Lopez-Garcia P."/>
        </authorList>
    </citation>
    <scope>NUCLEOTIDE SEQUENCE</scope>
</reference>